<accession>A0ABS1HHS9</accession>
<feature type="coiled-coil region" evidence="1">
    <location>
        <begin position="60"/>
        <end position="87"/>
    </location>
</feature>
<dbReference type="EMBL" id="JAENRR010000013">
    <property type="protein sequence ID" value="MBK3517232.1"/>
    <property type="molecule type" value="Genomic_DNA"/>
</dbReference>
<proteinExistence type="predicted"/>
<evidence type="ECO:0000313" key="2">
    <source>
        <dbReference type="EMBL" id="MBK3517232.1"/>
    </source>
</evidence>
<evidence type="ECO:0000313" key="3">
    <source>
        <dbReference type="Proteomes" id="UP000605676"/>
    </source>
</evidence>
<reference evidence="2 3" key="1">
    <citation type="submission" date="2021-01" db="EMBL/GenBank/DDBJ databases">
        <title>Carboxyliciviraga sp.nov., isolated from coastal sediments.</title>
        <authorList>
            <person name="Lu D."/>
            <person name="Zhang T."/>
        </authorList>
    </citation>
    <scope>NUCLEOTIDE SEQUENCE [LARGE SCALE GENOMIC DNA]</scope>
    <source>
        <strain evidence="2 3">N1Y132</strain>
    </source>
</reference>
<evidence type="ECO:0000256" key="1">
    <source>
        <dbReference type="SAM" id="Coils"/>
    </source>
</evidence>
<protein>
    <submittedName>
        <fullName evidence="2">Uncharacterized protein</fullName>
    </submittedName>
</protein>
<dbReference type="Proteomes" id="UP000605676">
    <property type="component" value="Unassembled WGS sequence"/>
</dbReference>
<comment type="caution">
    <text evidence="2">The sequence shown here is derived from an EMBL/GenBank/DDBJ whole genome shotgun (WGS) entry which is preliminary data.</text>
</comment>
<sequence>MPSLNKLPIFKTAYDVLAYVLQLKKHPSIEHIYFDKNKVHYRRTKWGFEKAEKYNLNLALKHKEQQFDRLQQDYDNLSNEYELLLKRKTGLNHHLETANDKLRESKKEKGFFKKHLKEVLDKNTSLEKRMERMLKQEENLKQQVEKLKSSKENLFEQNQHLTEKSRMQRNQINAFHKTIEQLKAKQKENFITNQ</sequence>
<dbReference type="RefSeq" id="WP_200464455.1">
    <property type="nucleotide sequence ID" value="NZ_JAENRR010000013.1"/>
</dbReference>
<keyword evidence="1" id="KW-0175">Coiled coil</keyword>
<name>A0ABS1HHS9_9BACT</name>
<gene>
    <name evidence="2" type="ORF">JIV24_07765</name>
</gene>
<feature type="coiled-coil region" evidence="1">
    <location>
        <begin position="116"/>
        <end position="164"/>
    </location>
</feature>
<keyword evidence="3" id="KW-1185">Reference proteome</keyword>
<organism evidence="2 3">
    <name type="scientific">Carboxylicivirga marina</name>
    <dbReference type="NCBI Taxonomy" id="2800988"/>
    <lineage>
        <taxon>Bacteria</taxon>
        <taxon>Pseudomonadati</taxon>
        <taxon>Bacteroidota</taxon>
        <taxon>Bacteroidia</taxon>
        <taxon>Marinilabiliales</taxon>
        <taxon>Marinilabiliaceae</taxon>
        <taxon>Carboxylicivirga</taxon>
    </lineage>
</organism>